<dbReference type="Proteomes" id="UP000265520">
    <property type="component" value="Unassembled WGS sequence"/>
</dbReference>
<reference evidence="2 3" key="1">
    <citation type="journal article" date="2018" name="Front. Plant Sci.">
        <title>Red Clover (Trifolium pratense) and Zigzag Clover (T. medium) - A Picture of Genomic Similarities and Differences.</title>
        <authorList>
            <person name="Dluhosova J."/>
            <person name="Istvanek J."/>
            <person name="Nedelnik J."/>
            <person name="Repkova J."/>
        </authorList>
    </citation>
    <scope>NUCLEOTIDE SEQUENCE [LARGE SCALE GENOMIC DNA]</scope>
    <source>
        <strain evidence="3">cv. 10/8</strain>
        <tissue evidence="2">Leaf</tissue>
    </source>
</reference>
<evidence type="ECO:0000313" key="2">
    <source>
        <dbReference type="EMBL" id="MCI63056.1"/>
    </source>
</evidence>
<feature type="region of interest" description="Disordered" evidence="1">
    <location>
        <begin position="1"/>
        <end position="23"/>
    </location>
</feature>
<name>A0A392TSF0_9FABA</name>
<dbReference type="AlphaFoldDB" id="A0A392TSF0"/>
<feature type="non-terminal residue" evidence="2">
    <location>
        <position position="53"/>
    </location>
</feature>
<evidence type="ECO:0000256" key="1">
    <source>
        <dbReference type="SAM" id="MobiDB-lite"/>
    </source>
</evidence>
<accession>A0A392TSF0</accession>
<protein>
    <submittedName>
        <fullName evidence="2">Uncharacterized protein</fullName>
    </submittedName>
</protein>
<proteinExistence type="predicted"/>
<evidence type="ECO:0000313" key="3">
    <source>
        <dbReference type="Proteomes" id="UP000265520"/>
    </source>
</evidence>
<comment type="caution">
    <text evidence="2">The sequence shown here is derived from an EMBL/GenBank/DDBJ whole genome shotgun (WGS) entry which is preliminary data.</text>
</comment>
<dbReference type="EMBL" id="LXQA010630209">
    <property type="protein sequence ID" value="MCI63056.1"/>
    <property type="molecule type" value="Genomic_DNA"/>
</dbReference>
<keyword evidence="3" id="KW-1185">Reference proteome</keyword>
<sequence length="53" mass="6119">MREAPFSERSSPPSMEGEDLGTCPEHQRNVVFGRSGLIRYMKEYDVRTLKVCK</sequence>
<organism evidence="2 3">
    <name type="scientific">Trifolium medium</name>
    <dbReference type="NCBI Taxonomy" id="97028"/>
    <lineage>
        <taxon>Eukaryota</taxon>
        <taxon>Viridiplantae</taxon>
        <taxon>Streptophyta</taxon>
        <taxon>Embryophyta</taxon>
        <taxon>Tracheophyta</taxon>
        <taxon>Spermatophyta</taxon>
        <taxon>Magnoliopsida</taxon>
        <taxon>eudicotyledons</taxon>
        <taxon>Gunneridae</taxon>
        <taxon>Pentapetalae</taxon>
        <taxon>rosids</taxon>
        <taxon>fabids</taxon>
        <taxon>Fabales</taxon>
        <taxon>Fabaceae</taxon>
        <taxon>Papilionoideae</taxon>
        <taxon>50 kb inversion clade</taxon>
        <taxon>NPAAA clade</taxon>
        <taxon>Hologalegina</taxon>
        <taxon>IRL clade</taxon>
        <taxon>Trifolieae</taxon>
        <taxon>Trifolium</taxon>
    </lineage>
</organism>